<dbReference type="RefSeq" id="WP_148945349.1">
    <property type="nucleotide sequence ID" value="NZ_JBNILU010000005.1"/>
</dbReference>
<protein>
    <submittedName>
        <fullName evidence="2">WYL domain-containing protein</fullName>
    </submittedName>
</protein>
<evidence type="ECO:0000313" key="3">
    <source>
        <dbReference type="Proteomes" id="UP000323317"/>
    </source>
</evidence>
<gene>
    <name evidence="2" type="ORF">FZC79_02800</name>
</gene>
<feature type="domain" description="WYL" evidence="1">
    <location>
        <begin position="4"/>
        <end position="63"/>
    </location>
</feature>
<accession>A0A5D4KLJ9</accession>
<dbReference type="Pfam" id="PF13280">
    <property type="entry name" value="WYL"/>
    <property type="match status" value="1"/>
</dbReference>
<dbReference type="EMBL" id="VTEH01000001">
    <property type="protein sequence ID" value="TYR77760.1"/>
    <property type="molecule type" value="Genomic_DNA"/>
</dbReference>
<proteinExistence type="predicted"/>
<comment type="caution">
    <text evidence="2">The sequence shown here is derived from an EMBL/GenBank/DDBJ whole genome shotgun (WGS) entry which is preliminary data.</text>
</comment>
<evidence type="ECO:0000259" key="1">
    <source>
        <dbReference type="Pfam" id="PF13280"/>
    </source>
</evidence>
<organism evidence="2 3">
    <name type="scientific">Rossellomorea vietnamensis</name>
    <dbReference type="NCBI Taxonomy" id="218284"/>
    <lineage>
        <taxon>Bacteria</taxon>
        <taxon>Bacillati</taxon>
        <taxon>Bacillota</taxon>
        <taxon>Bacilli</taxon>
        <taxon>Bacillales</taxon>
        <taxon>Bacillaceae</taxon>
        <taxon>Rossellomorea</taxon>
    </lineage>
</organism>
<dbReference type="AlphaFoldDB" id="A0A5D4KLJ9"/>
<dbReference type="Proteomes" id="UP000323317">
    <property type="component" value="Unassembled WGS sequence"/>
</dbReference>
<sequence>MEKILQKAYKNRTPVTIIYQSELEEFSKRTIFIIREESNYIIAYCYFRKQFRTFNIENILAAHPAGSCSSTRNISS</sequence>
<evidence type="ECO:0000313" key="2">
    <source>
        <dbReference type="EMBL" id="TYR77760.1"/>
    </source>
</evidence>
<dbReference type="InterPro" id="IPR026881">
    <property type="entry name" value="WYL_dom"/>
</dbReference>
<dbReference type="PROSITE" id="PS52050">
    <property type="entry name" value="WYL"/>
    <property type="match status" value="1"/>
</dbReference>
<reference evidence="2 3" key="1">
    <citation type="submission" date="2019-08" db="EMBL/GenBank/DDBJ databases">
        <title>Bacillus genomes from the desert of Cuatro Cienegas, Coahuila.</title>
        <authorList>
            <person name="Olmedo-Alvarez G."/>
        </authorList>
    </citation>
    <scope>NUCLEOTIDE SEQUENCE [LARGE SCALE GENOMIC DNA]</scope>
    <source>
        <strain evidence="2 3">CH40_1T</strain>
    </source>
</reference>
<name>A0A5D4KLJ9_9BACI</name>